<proteinExistence type="predicted"/>
<dbReference type="Proteomes" id="UP000006038">
    <property type="component" value="Chromosome 5"/>
</dbReference>
<accession>J3M6N5</accession>
<organism evidence="1">
    <name type="scientific">Oryza brachyantha</name>
    <name type="common">malo sina</name>
    <dbReference type="NCBI Taxonomy" id="4533"/>
    <lineage>
        <taxon>Eukaryota</taxon>
        <taxon>Viridiplantae</taxon>
        <taxon>Streptophyta</taxon>
        <taxon>Embryophyta</taxon>
        <taxon>Tracheophyta</taxon>
        <taxon>Spermatophyta</taxon>
        <taxon>Magnoliopsida</taxon>
        <taxon>Liliopsida</taxon>
        <taxon>Poales</taxon>
        <taxon>Poaceae</taxon>
        <taxon>BOP clade</taxon>
        <taxon>Oryzoideae</taxon>
        <taxon>Oryzeae</taxon>
        <taxon>Oryzinae</taxon>
        <taxon>Oryza</taxon>
    </lineage>
</organism>
<reference evidence="1" key="2">
    <citation type="submission" date="2013-04" db="UniProtKB">
        <authorList>
            <consortium name="EnsemblPlants"/>
        </authorList>
    </citation>
    <scope>IDENTIFICATION</scope>
</reference>
<keyword evidence="2" id="KW-1185">Reference proteome</keyword>
<dbReference type="Gramene" id="OB05G22590.1">
    <property type="protein sequence ID" value="OB05G22590.1"/>
    <property type="gene ID" value="OB05G22590"/>
</dbReference>
<name>J3M6N5_ORYBR</name>
<dbReference type="EnsemblPlants" id="OB05G22590.1">
    <property type="protein sequence ID" value="OB05G22590.1"/>
    <property type="gene ID" value="OB05G22590"/>
</dbReference>
<dbReference type="HOGENOM" id="CLU_2609876_0_0_1"/>
<dbReference type="AlphaFoldDB" id="J3M6N5"/>
<reference evidence="1" key="1">
    <citation type="journal article" date="2013" name="Nat. Commun.">
        <title>Whole-genome sequencing of Oryza brachyantha reveals mechanisms underlying Oryza genome evolution.</title>
        <authorList>
            <person name="Chen J."/>
            <person name="Huang Q."/>
            <person name="Gao D."/>
            <person name="Wang J."/>
            <person name="Lang Y."/>
            <person name="Liu T."/>
            <person name="Li B."/>
            <person name="Bai Z."/>
            <person name="Luis Goicoechea J."/>
            <person name="Liang C."/>
            <person name="Chen C."/>
            <person name="Zhang W."/>
            <person name="Sun S."/>
            <person name="Liao Y."/>
            <person name="Zhang X."/>
            <person name="Yang L."/>
            <person name="Song C."/>
            <person name="Wang M."/>
            <person name="Shi J."/>
            <person name="Liu G."/>
            <person name="Liu J."/>
            <person name="Zhou H."/>
            <person name="Zhou W."/>
            <person name="Yu Q."/>
            <person name="An N."/>
            <person name="Chen Y."/>
            <person name="Cai Q."/>
            <person name="Wang B."/>
            <person name="Liu B."/>
            <person name="Min J."/>
            <person name="Huang Y."/>
            <person name="Wu H."/>
            <person name="Li Z."/>
            <person name="Zhang Y."/>
            <person name="Yin Y."/>
            <person name="Song W."/>
            <person name="Jiang J."/>
            <person name="Jackson S.A."/>
            <person name="Wing R.A."/>
            <person name="Wang J."/>
            <person name="Chen M."/>
        </authorList>
    </citation>
    <scope>NUCLEOTIDE SEQUENCE [LARGE SCALE GENOMIC DNA]</scope>
    <source>
        <strain evidence="1">cv. IRGC 101232</strain>
    </source>
</reference>
<sequence length="79" mass="8767">MLKSSISIFNVSLSSLMLSSTSSFLSSSSRRRPSLSLVLTEFLRRFWLAYLCAHILSPYLMTPATNNKAAGITSQIVCY</sequence>
<evidence type="ECO:0000313" key="1">
    <source>
        <dbReference type="EnsemblPlants" id="OB05G22590.1"/>
    </source>
</evidence>
<evidence type="ECO:0000313" key="2">
    <source>
        <dbReference type="Proteomes" id="UP000006038"/>
    </source>
</evidence>
<protein>
    <submittedName>
        <fullName evidence="1">Uncharacterized protein</fullName>
    </submittedName>
</protein>